<reference evidence="2" key="1">
    <citation type="journal article" date="2018" name="BMC Genomics">
        <title>Comparative genomics of the wheat fungal pathogen Pyrenophora tritici-repentis reveals chromosomal variations and genome plasticity.</title>
        <authorList>
            <person name="Moolhuijzen P."/>
            <person name="See P.T."/>
            <person name="Hane J.K."/>
            <person name="Shi G."/>
            <person name="Liu Z."/>
            <person name="Oliver R.P."/>
            <person name="Moffat C.S."/>
        </authorList>
    </citation>
    <scope>NUCLEOTIDE SEQUENCE [LARGE SCALE GENOMIC DNA]</scope>
    <source>
        <strain evidence="2">M4</strain>
    </source>
</reference>
<feature type="compositionally biased region" description="Basic and acidic residues" evidence="1">
    <location>
        <begin position="464"/>
        <end position="473"/>
    </location>
</feature>
<dbReference type="OrthoDB" id="3690364at2759"/>
<feature type="region of interest" description="Disordered" evidence="1">
    <location>
        <begin position="1"/>
        <end position="51"/>
    </location>
</feature>
<evidence type="ECO:0000313" key="2">
    <source>
        <dbReference type="EMBL" id="KAF7567212.1"/>
    </source>
</evidence>
<evidence type="ECO:0000313" key="3">
    <source>
        <dbReference type="EMBL" id="KAI1515570.1"/>
    </source>
</evidence>
<reference evidence="3" key="2">
    <citation type="submission" date="2021-05" db="EMBL/GenBank/DDBJ databases">
        <authorList>
            <person name="Moolhuijzen P.M."/>
            <person name="Moffat C.S."/>
        </authorList>
    </citation>
    <scope>NUCLEOTIDE SEQUENCE</scope>
    <source>
        <strain evidence="3">86-124</strain>
    </source>
</reference>
<name>A0A2W1FGB8_9PLEO</name>
<dbReference type="OMA" id="HEDAHAI"/>
<dbReference type="Proteomes" id="UP000245464">
    <property type="component" value="Chromosome 8"/>
</dbReference>
<feature type="compositionally biased region" description="Acidic residues" evidence="1">
    <location>
        <begin position="481"/>
        <end position="504"/>
    </location>
</feature>
<dbReference type="SUPFAM" id="SSF52047">
    <property type="entry name" value="RNI-like"/>
    <property type="match status" value="1"/>
</dbReference>
<organism evidence="3 4">
    <name type="scientific">Pyrenophora tritici-repentis</name>
    <dbReference type="NCBI Taxonomy" id="45151"/>
    <lineage>
        <taxon>Eukaryota</taxon>
        <taxon>Fungi</taxon>
        <taxon>Dikarya</taxon>
        <taxon>Ascomycota</taxon>
        <taxon>Pezizomycotina</taxon>
        <taxon>Dothideomycetes</taxon>
        <taxon>Pleosporomycetidae</taxon>
        <taxon>Pleosporales</taxon>
        <taxon>Pleosporineae</taxon>
        <taxon>Pleosporaceae</taxon>
        <taxon>Pyrenophora</taxon>
    </lineage>
</organism>
<dbReference type="EMBL" id="NRDI02000006">
    <property type="protein sequence ID" value="KAI1515570.1"/>
    <property type="molecule type" value="Genomic_DNA"/>
</dbReference>
<accession>A0A2W1FGB8</accession>
<reference evidence="4" key="4">
    <citation type="journal article" date="2022" name="Microb. Genom.">
        <title>A global pangenome for the wheat fungal pathogen Pyrenophora tritici-repentis and prediction of effector protein structural homology.</title>
        <authorList>
            <person name="Moolhuijzen P.M."/>
            <person name="See P.T."/>
            <person name="Shi G."/>
            <person name="Powell H.R."/>
            <person name="Cockram J."/>
            <person name="Jorgensen L.N."/>
            <person name="Benslimane H."/>
            <person name="Strelkov S.E."/>
            <person name="Turner J."/>
            <person name="Liu Z."/>
            <person name="Moffat C.S."/>
        </authorList>
    </citation>
    <scope>NUCLEOTIDE SEQUENCE [LARGE SCALE GENOMIC DNA]</scope>
</reference>
<proteinExistence type="predicted"/>
<keyword evidence="4" id="KW-1185">Reference proteome</keyword>
<reference evidence="3" key="3">
    <citation type="journal article" date="2022" name="bioRxiv">
        <title>A global pangenome for the wheat fungal pathogen Pyrenophora tritici-repentis and prediction of effector protein structural homology.</title>
        <authorList>
            <person name="Moolhuijzen P."/>
            <person name="See P.T."/>
            <person name="Shi G."/>
            <person name="Powell H.R."/>
            <person name="Cockram J."/>
            <person name="Jorgensen L.N."/>
            <person name="Benslimane H."/>
            <person name="Strelkov S.E."/>
            <person name="Turner J."/>
            <person name="Liu Z."/>
            <person name="Moffat C.S."/>
        </authorList>
    </citation>
    <scope>NUCLEOTIDE SEQUENCE</scope>
    <source>
        <strain evidence="3">86-124</strain>
    </source>
</reference>
<evidence type="ECO:0000313" key="4">
    <source>
        <dbReference type="Proteomes" id="UP000249757"/>
    </source>
</evidence>
<protein>
    <submittedName>
        <fullName evidence="3">Uncharacterized protein</fullName>
    </submittedName>
</protein>
<feature type="compositionally biased region" description="Basic residues" evidence="1">
    <location>
        <begin position="1"/>
        <end position="12"/>
    </location>
</feature>
<gene>
    <name evidence="3" type="ORF">Ptr86124_005571</name>
    <name evidence="2" type="ORF">PtrM4_138030</name>
</gene>
<feature type="region of interest" description="Disordered" evidence="1">
    <location>
        <begin position="464"/>
        <end position="504"/>
    </location>
</feature>
<dbReference type="AlphaFoldDB" id="A0A2W1FGB8"/>
<comment type="caution">
    <text evidence="3">The sequence shown here is derived from an EMBL/GenBank/DDBJ whole genome shotgun (WGS) entry which is preliminary data.</text>
</comment>
<evidence type="ECO:0000256" key="1">
    <source>
        <dbReference type="SAM" id="MobiDB-lite"/>
    </source>
</evidence>
<dbReference type="EMBL" id="NQIK02000008">
    <property type="protein sequence ID" value="KAF7567212.1"/>
    <property type="molecule type" value="Genomic_DNA"/>
</dbReference>
<dbReference type="Proteomes" id="UP000249757">
    <property type="component" value="Unassembled WGS sequence"/>
</dbReference>
<sequence length="504" mass="55875">MKRLQLQSKRRASISSASSPAKRTRSVSISVKVSHEPTPLEPLKTPKVPAAPKNTQACLGGVPEELLLNILQKLDGSPGTLAKLCRTDRRCKRVAEEVLYNKVAAFDHKKARAIAAAPRLALHVRSCNANFFDGFYHSPHPKGRFTQVIANAVNIHSLRVYDSTDGPGEHIHQKIGWLSLFHSATCQSGNSRVNQFAHLSDLKIEGNHLSVENIASVFRLPSLKVLELKRIHQTTPFANWSIPDSSCSIQSLRLIDTMMDVTAVTHVISAMKALRNFTYLRDTCMWEPFGSEHSALSMWPSHSWQIIGDALRKHRDSLETVQARDSSDKEIIDIVYPEGDKFGTFGSFQGFSKLKHCGGPIEAFLDVAAGEDDLSMYLPPTLSTSCITISTDNSALWTYCLSALASLRDVVRDSTRKEVKLIWDGALPTSTLSLSNPLEILEQTGIELRLNINSTRLTVEELKELEADGKEKNSQAGSNYDQDEDSEASDSEYTDVELSEEDNE</sequence>